<dbReference type="Proteomes" id="UP000247483">
    <property type="component" value="Unassembled WGS sequence"/>
</dbReference>
<organism evidence="1 2">
    <name type="scientific">Gilliamella apicola</name>
    <dbReference type="NCBI Taxonomy" id="1196095"/>
    <lineage>
        <taxon>Bacteria</taxon>
        <taxon>Pseudomonadati</taxon>
        <taxon>Pseudomonadota</taxon>
        <taxon>Gammaproteobacteria</taxon>
        <taxon>Orbales</taxon>
        <taxon>Orbaceae</taxon>
        <taxon>Gilliamella</taxon>
    </lineage>
</organism>
<sequence>MRTRAYRRHQVKRCLDNRKHDFYSGDSRKSLKRHVTTPTACSCWMCGNPRKHLNEITLQEQRAILNYKESLL</sequence>
<dbReference type="EMBL" id="QGLP01000005">
    <property type="protein sequence ID" value="PXZ04362.1"/>
    <property type="molecule type" value="Genomic_DNA"/>
</dbReference>
<evidence type="ECO:0000313" key="1">
    <source>
        <dbReference type="EMBL" id="PXZ04362.1"/>
    </source>
</evidence>
<protein>
    <submittedName>
        <fullName evidence="1">Uncharacterized protein</fullName>
    </submittedName>
</protein>
<dbReference type="AlphaFoldDB" id="A0A2V4DUL9"/>
<name>A0A2V4DUL9_9GAMM</name>
<gene>
    <name evidence="1" type="ORF">DKK79_08365</name>
</gene>
<accession>A0A2V4DUL9</accession>
<proteinExistence type="predicted"/>
<evidence type="ECO:0000313" key="2">
    <source>
        <dbReference type="Proteomes" id="UP000247483"/>
    </source>
</evidence>
<reference evidence="1 2" key="1">
    <citation type="submission" date="2018-05" db="EMBL/GenBank/DDBJ databases">
        <title>Reference genomes for bee gut microbiota database.</title>
        <authorList>
            <person name="Ellegaard K.M."/>
        </authorList>
    </citation>
    <scope>NUCLEOTIDE SEQUENCE [LARGE SCALE GENOMIC DNA]</scope>
    <source>
        <strain evidence="1 2">ESL0177</strain>
    </source>
</reference>
<comment type="caution">
    <text evidence="1">The sequence shown here is derived from an EMBL/GenBank/DDBJ whole genome shotgun (WGS) entry which is preliminary data.</text>
</comment>